<keyword evidence="3" id="KW-1185">Reference proteome</keyword>
<evidence type="ECO:0000313" key="2">
    <source>
        <dbReference type="EMBL" id="EFG49199.1"/>
    </source>
</evidence>
<organism evidence="2 3">
    <name type="scientific">Aerococcus viridans (strain ATCC 11563 / DSM 20340 / CCUG 4311 / JCM 20461 / NBRC 12219 / NCTC 8251 / M1)</name>
    <dbReference type="NCBI Taxonomy" id="655812"/>
    <lineage>
        <taxon>Bacteria</taxon>
        <taxon>Bacillati</taxon>
        <taxon>Bacillota</taxon>
        <taxon>Bacilli</taxon>
        <taxon>Lactobacillales</taxon>
        <taxon>Aerococcaceae</taxon>
        <taxon>Aerococcus</taxon>
    </lineage>
</organism>
<accession>A0ABP2I6G5</accession>
<protein>
    <submittedName>
        <fullName evidence="2">Uncharacterized protein</fullName>
    </submittedName>
</protein>
<name>A0ABP2I6G5_AERVM</name>
<dbReference type="EMBL" id="ADNT01000092">
    <property type="protein sequence ID" value="EFG49199.1"/>
    <property type="molecule type" value="Genomic_DNA"/>
</dbReference>
<sequence length="51" mass="6355">MDVSEVIQYTEIFFLYYLFFYVTYISVGNIFAMVKIHRNRQRRLMMNQLDH</sequence>
<keyword evidence="1" id="KW-1133">Transmembrane helix</keyword>
<keyword evidence="1" id="KW-0812">Transmembrane</keyword>
<evidence type="ECO:0000313" key="3">
    <source>
        <dbReference type="Proteomes" id="UP000003764"/>
    </source>
</evidence>
<feature type="transmembrane region" description="Helical" evidence="1">
    <location>
        <begin position="12"/>
        <end position="36"/>
    </location>
</feature>
<keyword evidence="1" id="KW-0472">Membrane</keyword>
<reference evidence="2 3" key="1">
    <citation type="submission" date="2010-04" db="EMBL/GenBank/DDBJ databases">
        <authorList>
            <person name="Muzny D."/>
            <person name="Qin X."/>
            <person name="Deng J."/>
            <person name="Jiang H."/>
            <person name="Liu Y."/>
            <person name="Qu J."/>
            <person name="Song X.-Z."/>
            <person name="Zhang L."/>
            <person name="Thornton R."/>
            <person name="Coyle M."/>
            <person name="Francisco L."/>
            <person name="Jackson L."/>
            <person name="Javaid M."/>
            <person name="Korchina V."/>
            <person name="Kovar C."/>
            <person name="Mata R."/>
            <person name="Mathew T."/>
            <person name="Ngo R."/>
            <person name="Nguyen L."/>
            <person name="Nguyen N."/>
            <person name="Okwuonu G."/>
            <person name="Ongeri F."/>
            <person name="Pham C."/>
            <person name="Simmons D."/>
            <person name="Wilczek-Boney K."/>
            <person name="Hale W."/>
            <person name="Jakkamsetti A."/>
            <person name="Pham P."/>
            <person name="Ruth R."/>
            <person name="San Lucas F."/>
            <person name="Warren J."/>
            <person name="Zhang J."/>
            <person name="Zhao Z."/>
            <person name="Zhou C."/>
            <person name="Zhu D."/>
            <person name="Lee S."/>
            <person name="Bess C."/>
            <person name="Blankenburg K."/>
            <person name="Forbes L."/>
            <person name="Fu Q."/>
            <person name="Gubbala S."/>
            <person name="Hirani K."/>
            <person name="Jayaseelan J.C."/>
            <person name="Lara F."/>
            <person name="Munidasa M."/>
            <person name="Palculict T."/>
            <person name="Patil S."/>
            <person name="Pu L.-L."/>
            <person name="Saada N."/>
            <person name="Tang L."/>
            <person name="Weissenberger G."/>
            <person name="Zhu Y."/>
            <person name="Hemphill L."/>
            <person name="Shang Y."/>
            <person name="Youmans B."/>
            <person name="Ayvaz T."/>
            <person name="Ross M."/>
            <person name="Santibanez J."/>
            <person name="Aqrawi P."/>
            <person name="Gross S."/>
            <person name="Joshi V."/>
            <person name="Fowler G."/>
            <person name="Nazareth L."/>
            <person name="Reid J."/>
            <person name="Worley K."/>
            <person name="Petrosino J."/>
            <person name="Highlander S."/>
            <person name="Gibbs R."/>
            <person name="Gibbs R."/>
        </authorList>
    </citation>
    <scope>NUCLEOTIDE SEQUENCE [LARGE SCALE GENOMIC DNA]</scope>
    <source>
        <strain evidence="2 3">ATCC 11563</strain>
    </source>
</reference>
<evidence type="ECO:0000256" key="1">
    <source>
        <dbReference type="SAM" id="Phobius"/>
    </source>
</evidence>
<comment type="caution">
    <text evidence="2">The sequence shown here is derived from an EMBL/GenBank/DDBJ whole genome shotgun (WGS) entry which is preliminary data.</text>
</comment>
<dbReference type="Proteomes" id="UP000003764">
    <property type="component" value="Unassembled WGS sequence"/>
</dbReference>
<gene>
    <name evidence="2" type="ORF">HMPREF0061_1383</name>
</gene>
<proteinExistence type="predicted"/>